<evidence type="ECO:0000313" key="3">
    <source>
        <dbReference type="EMBL" id="PSC74794.1"/>
    </source>
</evidence>
<comment type="caution">
    <text evidence="3">The sequence shown here is derived from an EMBL/GenBank/DDBJ whole genome shotgun (WGS) entry which is preliminary data.</text>
</comment>
<feature type="region of interest" description="Disordered" evidence="1">
    <location>
        <begin position="23"/>
        <end position="73"/>
    </location>
</feature>
<dbReference type="Pfam" id="PF13371">
    <property type="entry name" value="TPR_9"/>
    <property type="match status" value="1"/>
</dbReference>
<reference evidence="3 4" key="1">
    <citation type="journal article" date="2018" name="Plant J.">
        <title>Genome sequences of Chlorella sorokiniana UTEX 1602 and Micractinium conductrix SAG 241.80: implications to maltose excretion by a green alga.</title>
        <authorList>
            <person name="Arriola M.B."/>
            <person name="Velmurugan N."/>
            <person name="Zhang Y."/>
            <person name="Plunkett M.H."/>
            <person name="Hondzo H."/>
            <person name="Barney B.M."/>
        </authorList>
    </citation>
    <scope>NUCLEOTIDE SEQUENCE [LARGE SCALE GENOMIC DNA]</scope>
    <source>
        <strain evidence="3 4">SAG 241.80</strain>
    </source>
</reference>
<evidence type="ECO:0000313" key="4">
    <source>
        <dbReference type="Proteomes" id="UP000239649"/>
    </source>
</evidence>
<dbReference type="EMBL" id="LHPF02000004">
    <property type="protein sequence ID" value="PSC74794.1"/>
    <property type="molecule type" value="Genomic_DNA"/>
</dbReference>
<name>A0A2P6VL38_9CHLO</name>
<evidence type="ECO:0000259" key="2">
    <source>
        <dbReference type="Pfam" id="PF13369"/>
    </source>
</evidence>
<dbReference type="Proteomes" id="UP000239649">
    <property type="component" value="Unassembled WGS sequence"/>
</dbReference>
<dbReference type="AlphaFoldDB" id="A0A2P6VL38"/>
<dbReference type="InterPro" id="IPR032698">
    <property type="entry name" value="SirB1_N"/>
</dbReference>
<dbReference type="Pfam" id="PF13369">
    <property type="entry name" value="Transglut_core2"/>
    <property type="match status" value="1"/>
</dbReference>
<feature type="region of interest" description="Disordered" evidence="1">
    <location>
        <begin position="155"/>
        <end position="188"/>
    </location>
</feature>
<feature type="compositionally biased region" description="Gly residues" evidence="1">
    <location>
        <begin position="157"/>
        <end position="185"/>
    </location>
</feature>
<dbReference type="OrthoDB" id="611769at2759"/>
<dbReference type="STRING" id="554055.A0A2P6VL38"/>
<feature type="domain" description="Protein SirB1 N-terminal" evidence="2">
    <location>
        <begin position="142"/>
        <end position="258"/>
    </location>
</feature>
<dbReference type="PANTHER" id="PTHR31350">
    <property type="entry name" value="SI:DKEY-261L7.2"/>
    <property type="match status" value="1"/>
</dbReference>
<accession>A0A2P6VL38</accession>
<protein>
    <recommendedName>
        <fullName evidence="2">Protein SirB1 N-terminal domain-containing protein</fullName>
    </recommendedName>
</protein>
<organism evidence="3 4">
    <name type="scientific">Micractinium conductrix</name>
    <dbReference type="NCBI Taxonomy" id="554055"/>
    <lineage>
        <taxon>Eukaryota</taxon>
        <taxon>Viridiplantae</taxon>
        <taxon>Chlorophyta</taxon>
        <taxon>core chlorophytes</taxon>
        <taxon>Trebouxiophyceae</taxon>
        <taxon>Chlorellales</taxon>
        <taxon>Chlorellaceae</taxon>
        <taxon>Chlorella clade</taxon>
        <taxon>Micractinium</taxon>
    </lineage>
</organism>
<keyword evidence="4" id="KW-1185">Reference proteome</keyword>
<feature type="compositionally biased region" description="Basic and acidic residues" evidence="1">
    <location>
        <begin position="33"/>
        <end position="53"/>
    </location>
</feature>
<evidence type="ECO:0000256" key="1">
    <source>
        <dbReference type="SAM" id="MobiDB-lite"/>
    </source>
</evidence>
<proteinExistence type="predicted"/>
<sequence>MPAPAPACCSQAVLNLAPRQFARSRRSAPTFDRPAERATRRCGVTERRRELRGRAPAAAASGGGSGAAPTEGHEHRFVAEEDPRYRRVDFSAQHAWEARRAFVQCIARGEAAVDLSAAALHVAAEDDALVSHSSVQLPVASYQQRLQRMASELAAELGGGGGGGGSPSPGGGGGGSPSPGGGGPSGSSEAALQAIQAYLYGRQRFRVASRSNLPAGAQVDHPGVWERASHAYLNEVLTRRQGTPAALAVVLADLVRRLLLMGAIDFAIKIDCRDLGAPPRAEVLPLPRDAVVRSDGTVLNTCSTEALAELLRHLKRCFWPFAWEEAAGSGGGFTAASRTFLEGEADAAMQAISRTAKHRLERGIWTSPGAGDMRRALAACERLVLLQGDACPAERRDLAALYMHVGRFREAKAELQAFVRVSAAAGAAPAFSLGPAGAVVTTGGQSLAEQALCDRLLSLLAGVEAAAAPLALEEALAVPPPVALRDDDSMLPLTW</sequence>
<gene>
    <name evidence="3" type="ORF">C2E20_2429</name>
</gene>
<dbReference type="PANTHER" id="PTHR31350:SF29">
    <property type="entry name" value="PROTEIN SIRB1 N-TERMINAL DOMAIN-CONTAINING PROTEIN"/>
    <property type="match status" value="1"/>
</dbReference>